<evidence type="ECO:0000256" key="2">
    <source>
        <dbReference type="ARBA" id="ARBA00022917"/>
    </source>
</evidence>
<dbReference type="PANTHER" id="PTHR43636">
    <property type="entry name" value="ELONGATION FACTOR G, MITOCHONDRIAL"/>
    <property type="match status" value="1"/>
</dbReference>
<sequence>MWMTSLLKHPVHRNLYQLPNLRYGIVIYPSKAKKHLHYFVPMFVGSALKNKSEKTVFILNFCYGVVVLSGSQAGPLVALAFKLEEGRFGQLTYLRVYECSIHNDDLMINMNTG</sequence>
<gene>
    <name evidence="4" type="ORF">STAS_29642</name>
</gene>
<dbReference type="Gene3D" id="2.40.30.10">
    <property type="entry name" value="Translation factors"/>
    <property type="match status" value="1"/>
</dbReference>
<dbReference type="AlphaFoldDB" id="A0A5A7R633"/>
<dbReference type="GO" id="GO:0070125">
    <property type="term" value="P:mitochondrial translational elongation"/>
    <property type="evidence" value="ECO:0007669"/>
    <property type="project" value="TreeGrafter"/>
</dbReference>
<proteinExistence type="predicted"/>
<evidence type="ECO:0000256" key="1">
    <source>
        <dbReference type="ARBA" id="ARBA00022768"/>
    </source>
</evidence>
<comment type="caution">
    <text evidence="4">The sequence shown here is derived from an EMBL/GenBank/DDBJ whole genome shotgun (WGS) entry which is preliminary data.</text>
</comment>
<name>A0A5A7R633_STRAF</name>
<keyword evidence="1 4" id="KW-0251">Elongation factor</keyword>
<feature type="transmembrane region" description="Helical" evidence="3">
    <location>
        <begin position="57"/>
        <end position="81"/>
    </location>
</feature>
<dbReference type="EMBL" id="BKCP01010181">
    <property type="protein sequence ID" value="GER52197.1"/>
    <property type="molecule type" value="Genomic_DNA"/>
</dbReference>
<evidence type="ECO:0000313" key="4">
    <source>
        <dbReference type="EMBL" id="GER52197.1"/>
    </source>
</evidence>
<dbReference type="GO" id="GO:0005739">
    <property type="term" value="C:mitochondrion"/>
    <property type="evidence" value="ECO:0007669"/>
    <property type="project" value="TreeGrafter"/>
</dbReference>
<dbReference type="Proteomes" id="UP000325081">
    <property type="component" value="Unassembled WGS sequence"/>
</dbReference>
<keyword evidence="3" id="KW-0812">Transmembrane</keyword>
<accession>A0A5A7R633</accession>
<keyword evidence="5" id="KW-1185">Reference proteome</keyword>
<organism evidence="4 5">
    <name type="scientific">Striga asiatica</name>
    <name type="common">Asiatic witchweed</name>
    <name type="synonym">Buchnera asiatica</name>
    <dbReference type="NCBI Taxonomy" id="4170"/>
    <lineage>
        <taxon>Eukaryota</taxon>
        <taxon>Viridiplantae</taxon>
        <taxon>Streptophyta</taxon>
        <taxon>Embryophyta</taxon>
        <taxon>Tracheophyta</taxon>
        <taxon>Spermatophyta</taxon>
        <taxon>Magnoliopsida</taxon>
        <taxon>eudicotyledons</taxon>
        <taxon>Gunneridae</taxon>
        <taxon>Pentapetalae</taxon>
        <taxon>asterids</taxon>
        <taxon>lamiids</taxon>
        <taxon>Lamiales</taxon>
        <taxon>Orobanchaceae</taxon>
        <taxon>Buchnereae</taxon>
        <taxon>Striga</taxon>
    </lineage>
</organism>
<dbReference type="GO" id="GO:0003746">
    <property type="term" value="F:translation elongation factor activity"/>
    <property type="evidence" value="ECO:0007669"/>
    <property type="project" value="UniProtKB-KW"/>
</dbReference>
<dbReference type="GO" id="GO:0003924">
    <property type="term" value="F:GTPase activity"/>
    <property type="evidence" value="ECO:0007669"/>
    <property type="project" value="TreeGrafter"/>
</dbReference>
<keyword evidence="3" id="KW-0472">Membrane</keyword>
<keyword evidence="2" id="KW-0648">Protein biosynthesis</keyword>
<dbReference type="OrthoDB" id="6271304at2759"/>
<evidence type="ECO:0000256" key="3">
    <source>
        <dbReference type="SAM" id="Phobius"/>
    </source>
</evidence>
<dbReference type="PANTHER" id="PTHR43636:SF2">
    <property type="entry name" value="ELONGATION FACTOR G, MITOCHONDRIAL"/>
    <property type="match status" value="1"/>
</dbReference>
<reference evidence="5" key="1">
    <citation type="journal article" date="2019" name="Curr. Biol.">
        <title>Genome Sequence of Striga asiatica Provides Insight into the Evolution of Plant Parasitism.</title>
        <authorList>
            <person name="Yoshida S."/>
            <person name="Kim S."/>
            <person name="Wafula E.K."/>
            <person name="Tanskanen J."/>
            <person name="Kim Y.M."/>
            <person name="Honaas L."/>
            <person name="Yang Z."/>
            <person name="Spallek T."/>
            <person name="Conn C.E."/>
            <person name="Ichihashi Y."/>
            <person name="Cheong K."/>
            <person name="Cui S."/>
            <person name="Der J.P."/>
            <person name="Gundlach H."/>
            <person name="Jiao Y."/>
            <person name="Hori C."/>
            <person name="Ishida J.K."/>
            <person name="Kasahara H."/>
            <person name="Kiba T."/>
            <person name="Kim M.S."/>
            <person name="Koo N."/>
            <person name="Laohavisit A."/>
            <person name="Lee Y.H."/>
            <person name="Lumba S."/>
            <person name="McCourt P."/>
            <person name="Mortimer J.C."/>
            <person name="Mutuku J.M."/>
            <person name="Nomura T."/>
            <person name="Sasaki-Sekimoto Y."/>
            <person name="Seto Y."/>
            <person name="Wang Y."/>
            <person name="Wakatake T."/>
            <person name="Sakakibara H."/>
            <person name="Demura T."/>
            <person name="Yamaguchi S."/>
            <person name="Yoneyama K."/>
            <person name="Manabe R.I."/>
            <person name="Nelson D.C."/>
            <person name="Schulman A.H."/>
            <person name="Timko M.P."/>
            <person name="dePamphilis C.W."/>
            <person name="Choi D."/>
            <person name="Shirasu K."/>
        </authorList>
    </citation>
    <scope>NUCLEOTIDE SEQUENCE [LARGE SCALE GENOMIC DNA]</scope>
    <source>
        <strain evidence="5">cv. UVA1</strain>
    </source>
</reference>
<keyword evidence="3" id="KW-1133">Transmembrane helix</keyword>
<protein>
    <submittedName>
        <fullName evidence="4">Elongation factor G</fullName>
    </submittedName>
</protein>
<evidence type="ECO:0000313" key="5">
    <source>
        <dbReference type="Proteomes" id="UP000325081"/>
    </source>
</evidence>